<gene>
    <name evidence="4" type="ORF">GJV82_15215</name>
</gene>
<organism evidence="4 5">
    <name type="scientific">Cellulosimicrobium composti</name>
    <dbReference type="NCBI Taxonomy" id="2672572"/>
    <lineage>
        <taxon>Bacteria</taxon>
        <taxon>Bacillati</taxon>
        <taxon>Actinomycetota</taxon>
        <taxon>Actinomycetes</taxon>
        <taxon>Micrococcales</taxon>
        <taxon>Promicromonosporaceae</taxon>
        <taxon>Cellulosimicrobium</taxon>
    </lineage>
</organism>
<evidence type="ECO:0000259" key="3">
    <source>
        <dbReference type="Pfam" id="PF03713"/>
    </source>
</evidence>
<dbReference type="PROSITE" id="PS51257">
    <property type="entry name" value="PROKAR_LIPOPROTEIN"/>
    <property type="match status" value="1"/>
</dbReference>
<reference evidence="4 5" key="1">
    <citation type="submission" date="2019-11" db="EMBL/GenBank/DDBJ databases">
        <title>Cellulosimicrobium composti sp. nov. isolated from a compost.</title>
        <authorList>
            <person name="Yang Y."/>
        </authorList>
    </citation>
    <scope>NUCLEOTIDE SEQUENCE [LARGE SCALE GENOMIC DNA]</scope>
    <source>
        <strain evidence="4 5">BIT-GX5</strain>
    </source>
</reference>
<dbReference type="Gene3D" id="1.20.1260.10">
    <property type="match status" value="1"/>
</dbReference>
<evidence type="ECO:0000313" key="4">
    <source>
        <dbReference type="EMBL" id="MTG90277.1"/>
    </source>
</evidence>
<feature type="region of interest" description="Disordered" evidence="1">
    <location>
        <begin position="26"/>
        <end position="48"/>
    </location>
</feature>
<evidence type="ECO:0000313" key="5">
    <source>
        <dbReference type="Proteomes" id="UP000440668"/>
    </source>
</evidence>
<proteinExistence type="predicted"/>
<dbReference type="EMBL" id="WMKA01000042">
    <property type="protein sequence ID" value="MTG90277.1"/>
    <property type="molecule type" value="Genomic_DNA"/>
</dbReference>
<comment type="caution">
    <text evidence="4">The sequence shown here is derived from an EMBL/GenBank/DDBJ whole genome shotgun (WGS) entry which is preliminary data.</text>
</comment>
<feature type="signal peptide" evidence="2">
    <location>
        <begin position="1"/>
        <end position="20"/>
    </location>
</feature>
<dbReference type="PANTHER" id="PTHR36933:SF1">
    <property type="entry name" value="SLL0788 PROTEIN"/>
    <property type="match status" value="1"/>
</dbReference>
<sequence>MNVKRVLAPAIALVTVVSLAACSNDEEPGHDMASMSSTTEAGEQESPAEGDWFNQQDVMFAQMMVPHHEQAIEMSDVIVAKEGVDPQIIDLANQIKDAQGPEIEQLTTWLEEWGSPVSESDSTETMDHGSMDGMMSEEDMQALQDAQGAEAGRLFLEQMIVHHQGAIEMAQTEVDDGKNEDAVAMAQQIVDTQQAEISTMEELLAAM</sequence>
<dbReference type="Pfam" id="PF03713">
    <property type="entry name" value="DUF305"/>
    <property type="match status" value="1"/>
</dbReference>
<dbReference type="RefSeq" id="WP_155099808.1">
    <property type="nucleotide sequence ID" value="NZ_WMKA01000042.1"/>
</dbReference>
<evidence type="ECO:0000256" key="2">
    <source>
        <dbReference type="SAM" id="SignalP"/>
    </source>
</evidence>
<feature type="domain" description="DUF305" evidence="3">
    <location>
        <begin position="57"/>
        <end position="204"/>
    </location>
</feature>
<dbReference type="Proteomes" id="UP000440668">
    <property type="component" value="Unassembled WGS sequence"/>
</dbReference>
<keyword evidence="2" id="KW-0732">Signal</keyword>
<dbReference type="PANTHER" id="PTHR36933">
    <property type="entry name" value="SLL0788 PROTEIN"/>
    <property type="match status" value="1"/>
</dbReference>
<accession>A0A6N7ZLH7</accession>
<feature type="chain" id="PRO_5027016496" evidence="2">
    <location>
        <begin position="21"/>
        <end position="207"/>
    </location>
</feature>
<dbReference type="InterPro" id="IPR005183">
    <property type="entry name" value="DUF305_CopM-like"/>
</dbReference>
<protein>
    <submittedName>
        <fullName evidence="4">DUF305 domain-containing protein</fullName>
    </submittedName>
</protein>
<evidence type="ECO:0000256" key="1">
    <source>
        <dbReference type="SAM" id="MobiDB-lite"/>
    </source>
</evidence>
<dbReference type="AlphaFoldDB" id="A0A6N7ZLH7"/>
<dbReference type="InterPro" id="IPR012347">
    <property type="entry name" value="Ferritin-like"/>
</dbReference>
<name>A0A6N7ZLH7_9MICO</name>